<evidence type="ECO:0000256" key="2">
    <source>
        <dbReference type="ARBA" id="ARBA00022737"/>
    </source>
</evidence>
<evidence type="ECO:0000313" key="4">
    <source>
        <dbReference type="EMBL" id="KAH0573662.1"/>
    </source>
</evidence>
<dbReference type="InterPro" id="IPR050216">
    <property type="entry name" value="LRR_domain-containing"/>
</dbReference>
<dbReference type="EMBL" id="AUWU02000004">
    <property type="protein sequence ID" value="KAH0573662.1"/>
    <property type="molecule type" value="Genomic_DNA"/>
</dbReference>
<dbReference type="EMBL" id="KI545981">
    <property type="protein sequence ID" value="EST48580.1"/>
    <property type="molecule type" value="Genomic_DNA"/>
</dbReference>
<dbReference type="Proteomes" id="UP000018208">
    <property type="component" value="Unassembled WGS sequence"/>
</dbReference>
<evidence type="ECO:0000313" key="5">
    <source>
        <dbReference type="Proteomes" id="UP000018208"/>
    </source>
</evidence>
<accession>V6LVF6</accession>
<dbReference type="InterPro" id="IPR001611">
    <property type="entry name" value="Leu-rich_rpt"/>
</dbReference>
<dbReference type="PANTHER" id="PTHR48051">
    <property type="match status" value="1"/>
</dbReference>
<dbReference type="PROSITE" id="PS51450">
    <property type="entry name" value="LRR"/>
    <property type="match status" value="4"/>
</dbReference>
<proteinExistence type="predicted"/>
<dbReference type="GO" id="GO:0005737">
    <property type="term" value="C:cytoplasm"/>
    <property type="evidence" value="ECO:0007669"/>
    <property type="project" value="TreeGrafter"/>
</dbReference>
<name>V6LVF6_9EUKA</name>
<keyword evidence="5" id="KW-1185">Reference proteome</keyword>
<reference evidence="3 4" key="1">
    <citation type="journal article" date="2014" name="PLoS Genet.">
        <title>The Genome of Spironucleus salmonicida Highlights a Fish Pathogen Adapted to Fluctuating Environments.</title>
        <authorList>
            <person name="Xu F."/>
            <person name="Jerlstrom-Hultqvist J."/>
            <person name="Einarsson E."/>
            <person name="Astvaldsson A."/>
            <person name="Svard S.G."/>
            <person name="Andersson J.O."/>
        </authorList>
    </citation>
    <scope>NUCLEOTIDE SEQUENCE</scope>
    <source>
        <strain evidence="4">ATCC 50377</strain>
    </source>
</reference>
<keyword evidence="1" id="KW-0433">Leucine-rich repeat</keyword>
<dbReference type="AlphaFoldDB" id="V6LVF6"/>
<reference evidence="4" key="2">
    <citation type="submission" date="2020-12" db="EMBL/GenBank/DDBJ databases">
        <title>New Spironucleus salmonicida genome in near-complete chromosomes.</title>
        <authorList>
            <person name="Xu F."/>
            <person name="Kurt Z."/>
            <person name="Jimenez-Gonzalez A."/>
            <person name="Astvaldsson A."/>
            <person name="Andersson J.O."/>
            <person name="Svard S.G."/>
        </authorList>
    </citation>
    <scope>NUCLEOTIDE SEQUENCE</scope>
    <source>
        <strain evidence="4">ATCC 50377</strain>
    </source>
</reference>
<dbReference type="SUPFAM" id="SSF52047">
    <property type="entry name" value="RNI-like"/>
    <property type="match status" value="1"/>
</dbReference>
<evidence type="ECO:0000313" key="3">
    <source>
        <dbReference type="EMBL" id="EST48580.1"/>
    </source>
</evidence>
<keyword evidence="2" id="KW-0677">Repeat</keyword>
<dbReference type="SMART" id="SM00365">
    <property type="entry name" value="LRR_SD22"/>
    <property type="match status" value="4"/>
</dbReference>
<dbReference type="InterPro" id="IPR032675">
    <property type="entry name" value="LRR_dom_sf"/>
</dbReference>
<dbReference type="SUPFAM" id="SSF52058">
    <property type="entry name" value="L domain-like"/>
    <property type="match status" value="1"/>
</dbReference>
<dbReference type="PANTHER" id="PTHR48051:SF54">
    <property type="entry name" value="LEUCINE-RICH REPEAT-CONTAINING PROTEIN"/>
    <property type="match status" value="1"/>
</dbReference>
<dbReference type="SMART" id="SM00369">
    <property type="entry name" value="LRR_TYP"/>
    <property type="match status" value="6"/>
</dbReference>
<evidence type="ECO:0000256" key="1">
    <source>
        <dbReference type="ARBA" id="ARBA00022614"/>
    </source>
</evidence>
<gene>
    <name evidence="3" type="ORF">SS50377_11191</name>
    <name evidence="4" type="ORF">SS50377_23597</name>
</gene>
<dbReference type="InterPro" id="IPR003591">
    <property type="entry name" value="Leu-rich_rpt_typical-subtyp"/>
</dbReference>
<dbReference type="Gene3D" id="3.80.10.10">
    <property type="entry name" value="Ribonuclease Inhibitor"/>
    <property type="match status" value="3"/>
</dbReference>
<protein>
    <submittedName>
        <fullName evidence="3">Leucine-rich repeat protein</fullName>
    </submittedName>
</protein>
<sequence>MDLQKLLTKAKQTGVLSLRDQNLPSLPSEIYDAETISAGVSFYEAMPIKRLEIVNSQLKAIESAELEKLENLEALILQKNLIQIFAPAELPSLKLLDLSANKLTSFPDISGFGQLKIVVLSSNPIKTLEISSDSIVTLELNACALSTLTVDCPSLIDLQIDANKLTSLDLQNLTKLTKLSAKRNLLHRLTNYEGCANLASVDLEMNRFSSTPLSCELFSNIQLLYNLISINLNNNQLRSTPENLFLAQNLQIFQANDNEISNILLPKGCFWTASKLEILSLSCNNLQEIPGEIGLLNNLKRLILVGNPMRKMSRISQEASVLKAKEFLVSKLPLDHAIYKKEVELDEKNNDKNIQLQINNTQLDTMTNSGVKLIFCNQKLPGSLFTSNVENIVLLKLEKIIGFNQDTMDTFCEHLGRFSQLKELVLRGISDIPEIILASVPNLQKVDLSQMRNLQFFQCADMPQLQYLTVQQCILEDFVMDRIENLVYLDIQQNKLSIVPPSVYKQENIQFLDVSQNQIKAVSKQVFRLRKLQNLNLGQNSIQYLPSELGLLGPAVEHSDARTKLFAGRLQQVGVQGNYLVRPSKAVAGRGTKAILQYLREVLDFELFIEELNL</sequence>
<dbReference type="VEuPathDB" id="GiardiaDB:SS50377_23597"/>
<dbReference type="Pfam" id="PF00560">
    <property type="entry name" value="LRR_1"/>
    <property type="match status" value="1"/>
</dbReference>
<organism evidence="3">
    <name type="scientific">Spironucleus salmonicida</name>
    <dbReference type="NCBI Taxonomy" id="348837"/>
    <lineage>
        <taxon>Eukaryota</taxon>
        <taxon>Metamonada</taxon>
        <taxon>Diplomonadida</taxon>
        <taxon>Hexamitidae</taxon>
        <taxon>Hexamitinae</taxon>
        <taxon>Spironucleus</taxon>
    </lineage>
</organism>
<dbReference type="OrthoDB" id="660555at2759"/>
<dbReference type="SMART" id="SM00364">
    <property type="entry name" value="LRR_BAC"/>
    <property type="match status" value="5"/>
</dbReference>